<name>A0A5C6TT19_9SPHN</name>
<dbReference type="OrthoDB" id="7596541at2"/>
<gene>
    <name evidence="1" type="ORF">FRZ32_07700</name>
</gene>
<keyword evidence="2" id="KW-1185">Reference proteome</keyword>
<dbReference type="EMBL" id="VOQQ01000001">
    <property type="protein sequence ID" value="TXC63554.1"/>
    <property type="molecule type" value="Genomic_DNA"/>
</dbReference>
<dbReference type="Proteomes" id="UP000321249">
    <property type="component" value="Unassembled WGS sequence"/>
</dbReference>
<accession>A0A5C6TT19</accession>
<protein>
    <submittedName>
        <fullName evidence="1">Uncharacterized protein</fullName>
    </submittedName>
</protein>
<reference evidence="1 2" key="1">
    <citation type="journal article" date="2015" name="J. Microbiol.">
        <title>Sphingosinicella ginsenosidimutans sp. nov., with ginsenoside converting activity.</title>
        <authorList>
            <person name="Kim J.K."/>
            <person name="Kang M.S."/>
            <person name="Park S.C."/>
            <person name="Kim K.M."/>
            <person name="Choi K."/>
            <person name="Yoon M.H."/>
            <person name="Im W.T."/>
        </authorList>
    </citation>
    <scope>NUCLEOTIDE SEQUENCE [LARGE SCALE GENOMIC DNA]</scope>
    <source>
        <strain evidence="1 2">BS-11</strain>
    </source>
</reference>
<proteinExistence type="predicted"/>
<sequence length="72" mass="7504">MDISLEIHCDLCGSANYSLGDGADARLTCNDCGTDLGSIGDLRAEAENLARSQSAEALRRGLEAFVGRDDAG</sequence>
<evidence type="ECO:0000313" key="1">
    <source>
        <dbReference type="EMBL" id="TXC63554.1"/>
    </source>
</evidence>
<organism evidence="1 2">
    <name type="scientific">Allosphingosinicella ginsenosidimutans</name>
    <dbReference type="NCBI Taxonomy" id="1176539"/>
    <lineage>
        <taxon>Bacteria</taxon>
        <taxon>Pseudomonadati</taxon>
        <taxon>Pseudomonadota</taxon>
        <taxon>Alphaproteobacteria</taxon>
        <taxon>Sphingomonadales</taxon>
        <taxon>Sphingomonadaceae</taxon>
        <taxon>Allosphingosinicella</taxon>
    </lineage>
</organism>
<dbReference type="AlphaFoldDB" id="A0A5C6TT19"/>
<evidence type="ECO:0000313" key="2">
    <source>
        <dbReference type="Proteomes" id="UP000321249"/>
    </source>
</evidence>
<comment type="caution">
    <text evidence="1">The sequence shown here is derived from an EMBL/GenBank/DDBJ whole genome shotgun (WGS) entry which is preliminary data.</text>
</comment>
<dbReference type="RefSeq" id="WP_147042960.1">
    <property type="nucleotide sequence ID" value="NZ_BAABIR010000003.1"/>
</dbReference>